<protein>
    <recommendedName>
        <fullName evidence="5">CSC1/OSCA1-like N-terminal transmembrane domain-containing protein</fullName>
    </recommendedName>
</protein>
<accession>A0AAV9NV43</accession>
<feature type="region of interest" description="Disordered" evidence="1">
    <location>
        <begin position="156"/>
        <end position="247"/>
    </location>
</feature>
<organism evidence="3 4">
    <name type="scientific">Exophiala bonariae</name>
    <dbReference type="NCBI Taxonomy" id="1690606"/>
    <lineage>
        <taxon>Eukaryota</taxon>
        <taxon>Fungi</taxon>
        <taxon>Dikarya</taxon>
        <taxon>Ascomycota</taxon>
        <taxon>Pezizomycotina</taxon>
        <taxon>Eurotiomycetes</taxon>
        <taxon>Chaetothyriomycetidae</taxon>
        <taxon>Chaetothyriales</taxon>
        <taxon>Herpotrichiellaceae</taxon>
        <taxon>Exophiala</taxon>
    </lineage>
</organism>
<dbReference type="GeneID" id="89969297"/>
<feature type="compositionally biased region" description="Basic and acidic residues" evidence="1">
    <location>
        <begin position="156"/>
        <end position="165"/>
    </location>
</feature>
<feature type="compositionally biased region" description="Acidic residues" evidence="1">
    <location>
        <begin position="217"/>
        <end position="230"/>
    </location>
</feature>
<comment type="caution">
    <text evidence="3">The sequence shown here is derived from an EMBL/GenBank/DDBJ whole genome shotgun (WGS) entry which is preliminary data.</text>
</comment>
<dbReference type="EMBL" id="JAVRRD010000001">
    <property type="protein sequence ID" value="KAK5065237.1"/>
    <property type="molecule type" value="Genomic_DNA"/>
</dbReference>
<dbReference type="Proteomes" id="UP001358417">
    <property type="component" value="Unassembled WGS sequence"/>
</dbReference>
<dbReference type="RefSeq" id="XP_064712561.1">
    <property type="nucleotide sequence ID" value="XM_064844701.1"/>
</dbReference>
<evidence type="ECO:0008006" key="5">
    <source>
        <dbReference type="Google" id="ProtNLM"/>
    </source>
</evidence>
<keyword evidence="2" id="KW-1133">Transmembrane helix</keyword>
<sequence length="259" mass="28857">MRFSRRSIPGTISSTEDTPPVSVTTTTTTTSRDGNMGSSGFSNFAKTILLPMFVSLVLYLLIFHALLPLYRRHRARYSQYLPLQAASNTISSHLPEFLQGLSLRDRLSHAFIRVFLPSTWAIRNRFTARRDSVISADGELFDEESGEAMVGFDVQERNRRRDGMERQVSNMDAATRTVARGSTRPMGPPPPLSSSAPHAAGRGDVDSNRRLSRELEEGFCDDSDDDEAEEVNTTQIRVGRPRPTDTARRDYIAAISISS</sequence>
<feature type="transmembrane region" description="Helical" evidence="2">
    <location>
        <begin position="48"/>
        <end position="70"/>
    </location>
</feature>
<feature type="compositionally biased region" description="Basic and acidic residues" evidence="1">
    <location>
        <begin position="201"/>
        <end position="216"/>
    </location>
</feature>
<gene>
    <name evidence="3" type="ORF">LTR84_001075</name>
</gene>
<keyword evidence="2" id="KW-0812">Transmembrane</keyword>
<evidence type="ECO:0000313" key="3">
    <source>
        <dbReference type="EMBL" id="KAK5065237.1"/>
    </source>
</evidence>
<keyword evidence="2" id="KW-0472">Membrane</keyword>
<proteinExistence type="predicted"/>
<evidence type="ECO:0000313" key="4">
    <source>
        <dbReference type="Proteomes" id="UP001358417"/>
    </source>
</evidence>
<reference evidence="3 4" key="1">
    <citation type="submission" date="2023-08" db="EMBL/GenBank/DDBJ databases">
        <title>Black Yeasts Isolated from many extreme environments.</title>
        <authorList>
            <person name="Coleine C."/>
            <person name="Stajich J.E."/>
            <person name="Selbmann L."/>
        </authorList>
    </citation>
    <scope>NUCLEOTIDE SEQUENCE [LARGE SCALE GENOMIC DNA]</scope>
    <source>
        <strain evidence="3 4">CCFEE 5792</strain>
    </source>
</reference>
<feature type="region of interest" description="Disordered" evidence="1">
    <location>
        <begin position="1"/>
        <end position="36"/>
    </location>
</feature>
<evidence type="ECO:0000256" key="2">
    <source>
        <dbReference type="SAM" id="Phobius"/>
    </source>
</evidence>
<keyword evidence="4" id="KW-1185">Reference proteome</keyword>
<name>A0AAV9NV43_9EURO</name>
<feature type="compositionally biased region" description="Low complexity" evidence="1">
    <location>
        <begin position="18"/>
        <end position="31"/>
    </location>
</feature>
<dbReference type="AlphaFoldDB" id="A0AAV9NV43"/>
<evidence type="ECO:0000256" key="1">
    <source>
        <dbReference type="SAM" id="MobiDB-lite"/>
    </source>
</evidence>